<dbReference type="InterPro" id="IPR000403">
    <property type="entry name" value="PI3/4_kinase_cat_dom"/>
</dbReference>
<reference evidence="8 9" key="1">
    <citation type="submission" date="2019-01" db="EMBL/GenBank/DDBJ databases">
        <title>Sequencing of cultivated peanut Arachis hypogaea provides insights into genome evolution and oil improvement.</title>
        <authorList>
            <person name="Chen X."/>
        </authorList>
    </citation>
    <scope>NUCLEOTIDE SEQUENCE [LARGE SCALE GENOMIC DNA]</scope>
    <source>
        <strain evidence="9">cv. Fuhuasheng</strain>
        <tissue evidence="8">Leaves</tissue>
    </source>
</reference>
<dbReference type="STRING" id="3818.A0A444Y2G7"/>
<evidence type="ECO:0000256" key="3">
    <source>
        <dbReference type="ARBA" id="ARBA00022679"/>
    </source>
</evidence>
<dbReference type="GO" id="GO:0004430">
    <property type="term" value="F:1-phosphatidylinositol 4-kinase activity"/>
    <property type="evidence" value="ECO:0007669"/>
    <property type="project" value="UniProtKB-EC"/>
</dbReference>
<dbReference type="PROSITE" id="PS50290">
    <property type="entry name" value="PI3_4_KINASE_3"/>
    <property type="match status" value="1"/>
</dbReference>
<evidence type="ECO:0000313" key="8">
    <source>
        <dbReference type="EMBL" id="RYQ96117.1"/>
    </source>
</evidence>
<accession>A0A444Y2G7</accession>
<keyword evidence="5" id="KW-0418">Kinase</keyword>
<evidence type="ECO:0000256" key="4">
    <source>
        <dbReference type="ARBA" id="ARBA00022741"/>
    </source>
</evidence>
<name>A0A444Y2G7_ARAHY</name>
<comment type="caution">
    <text evidence="8">The sequence shown here is derived from an EMBL/GenBank/DDBJ whole genome shotgun (WGS) entry which is preliminary data.</text>
</comment>
<keyword evidence="3" id="KW-0808">Transferase</keyword>
<feature type="domain" description="PI3K/PI4K catalytic" evidence="7">
    <location>
        <begin position="1"/>
        <end position="108"/>
    </location>
</feature>
<evidence type="ECO:0000256" key="1">
    <source>
        <dbReference type="ARBA" id="ARBA00008941"/>
    </source>
</evidence>
<evidence type="ECO:0000256" key="5">
    <source>
        <dbReference type="ARBA" id="ARBA00022777"/>
    </source>
</evidence>
<protein>
    <recommendedName>
        <fullName evidence="2">1-phosphatidylinositol 4-kinase</fullName>
        <ecNumber evidence="2">2.7.1.67</ecNumber>
    </recommendedName>
</protein>
<dbReference type="GO" id="GO:0005524">
    <property type="term" value="F:ATP binding"/>
    <property type="evidence" value="ECO:0007669"/>
    <property type="project" value="UniProtKB-KW"/>
</dbReference>
<evidence type="ECO:0000313" key="9">
    <source>
        <dbReference type="Proteomes" id="UP000289738"/>
    </source>
</evidence>
<dbReference type="Proteomes" id="UP000289738">
    <property type="component" value="Chromosome B08"/>
</dbReference>
<proteinExistence type="inferred from homology"/>
<keyword evidence="9" id="KW-1185">Reference proteome</keyword>
<evidence type="ECO:0000256" key="2">
    <source>
        <dbReference type="ARBA" id="ARBA00012169"/>
    </source>
</evidence>
<dbReference type="OrthoDB" id="1695198at2759"/>
<dbReference type="EC" id="2.7.1.67" evidence="2"/>
<sequence>MANENRHAGNIFFKKEAGGHISLIPIDHGYCLPEKFEDCTFDWLYWPQARQPYSADTVDYIKSLDAETVDYMNLVECREKCFRNCSCMASLFKLRHQGIGGWLCYVVW</sequence>
<dbReference type="PANTHER" id="PTHR45800:SF5">
    <property type="entry name" value="PHOSPHATIDYLINOSITOL 4-KINASE GAMMA 2"/>
    <property type="match status" value="1"/>
</dbReference>
<dbReference type="InterPro" id="IPR044571">
    <property type="entry name" value="P4KG1-8"/>
</dbReference>
<evidence type="ECO:0000259" key="7">
    <source>
        <dbReference type="PROSITE" id="PS50290"/>
    </source>
</evidence>
<dbReference type="Pfam" id="PF00454">
    <property type="entry name" value="PI3_PI4_kinase"/>
    <property type="match status" value="1"/>
</dbReference>
<gene>
    <name evidence="8" type="ORF">Ahy_B08g091659</name>
</gene>
<dbReference type="EMBL" id="SDMP01000018">
    <property type="protein sequence ID" value="RYQ96117.1"/>
    <property type="molecule type" value="Genomic_DNA"/>
</dbReference>
<comment type="similarity">
    <text evidence="1">Belongs to the PI3/PI4-kinase family. Type II PI4K subfamily.</text>
</comment>
<dbReference type="AlphaFoldDB" id="A0A444Y2G7"/>
<keyword evidence="6" id="KW-0067">ATP-binding</keyword>
<evidence type="ECO:0000256" key="6">
    <source>
        <dbReference type="ARBA" id="ARBA00022840"/>
    </source>
</evidence>
<keyword evidence="4" id="KW-0547">Nucleotide-binding</keyword>
<organism evidence="8 9">
    <name type="scientific">Arachis hypogaea</name>
    <name type="common">Peanut</name>
    <dbReference type="NCBI Taxonomy" id="3818"/>
    <lineage>
        <taxon>Eukaryota</taxon>
        <taxon>Viridiplantae</taxon>
        <taxon>Streptophyta</taxon>
        <taxon>Embryophyta</taxon>
        <taxon>Tracheophyta</taxon>
        <taxon>Spermatophyta</taxon>
        <taxon>Magnoliopsida</taxon>
        <taxon>eudicotyledons</taxon>
        <taxon>Gunneridae</taxon>
        <taxon>Pentapetalae</taxon>
        <taxon>rosids</taxon>
        <taxon>fabids</taxon>
        <taxon>Fabales</taxon>
        <taxon>Fabaceae</taxon>
        <taxon>Papilionoideae</taxon>
        <taxon>50 kb inversion clade</taxon>
        <taxon>dalbergioids sensu lato</taxon>
        <taxon>Dalbergieae</taxon>
        <taxon>Pterocarpus clade</taxon>
        <taxon>Arachis</taxon>
    </lineage>
</organism>
<dbReference type="PANTHER" id="PTHR45800">
    <property type="entry name" value="PHOSPHATIDYLINOSITOL 4-KINASE GAMMA"/>
    <property type="match status" value="1"/>
</dbReference>